<evidence type="ECO:0000313" key="9">
    <source>
        <dbReference type="EMBL" id="OGD72419.1"/>
    </source>
</evidence>
<dbReference type="SFLD" id="SFLDS00029">
    <property type="entry name" value="Radical_SAM"/>
    <property type="match status" value="1"/>
</dbReference>
<dbReference type="InterPro" id="IPR050377">
    <property type="entry name" value="Radical_SAM_PqqE_MftC-like"/>
</dbReference>
<accession>A0A1F5EYG1</accession>
<organism evidence="9 10">
    <name type="scientific">Candidatus Coatesbacteria bacterium RBG_13_66_14</name>
    <dbReference type="NCBI Taxonomy" id="1817816"/>
    <lineage>
        <taxon>Bacteria</taxon>
        <taxon>Candidatus Coatesiibacteriota</taxon>
    </lineage>
</organism>
<gene>
    <name evidence="9" type="ORF">A2Y64_04935</name>
</gene>
<dbReference type="Proteomes" id="UP000177187">
    <property type="component" value="Unassembled WGS sequence"/>
</dbReference>
<evidence type="ECO:0000256" key="5">
    <source>
        <dbReference type="ARBA" id="ARBA00023002"/>
    </source>
</evidence>
<evidence type="ECO:0000256" key="6">
    <source>
        <dbReference type="ARBA" id="ARBA00023004"/>
    </source>
</evidence>
<dbReference type="Gene3D" id="3.20.20.70">
    <property type="entry name" value="Aldolase class I"/>
    <property type="match status" value="1"/>
</dbReference>
<dbReference type="GO" id="GO:0016491">
    <property type="term" value="F:oxidoreductase activity"/>
    <property type="evidence" value="ECO:0007669"/>
    <property type="project" value="UniProtKB-KW"/>
</dbReference>
<dbReference type="GO" id="GO:0032324">
    <property type="term" value="P:molybdopterin cofactor biosynthetic process"/>
    <property type="evidence" value="ECO:0007669"/>
    <property type="project" value="UniProtKB-ARBA"/>
</dbReference>
<keyword evidence="6" id="KW-0408">Iron</keyword>
<sequence>MPKRVAAFFYNRLTGLRDFLSLKLTGAYPRPFYVHVEINNTCNLDCVMCPRDRLTRRLTLMDSGLFRSVIRQLAGMGVPSVSLFLFGDPLCHPRLAELVAFARENGIAPEINTNAMVLTEERGRELLDAGLKTIIFSVDGVTPEVFAEVRRGGDLERVRANILRFLDLADRHRPRPTTVIQYAVSKLNEHEVDGFRAFWEGRVDRLNFTRVTEYAGIEGLKTYEYKTQERRPCPDTWSKMVILADGTVTTCCLDLNGELGMGDAA</sequence>
<comment type="cofactor">
    <cofactor evidence="1">
        <name>[4Fe-4S] cluster</name>
        <dbReference type="ChEBI" id="CHEBI:49883"/>
    </cofactor>
</comment>
<dbReference type="PANTHER" id="PTHR11228:SF7">
    <property type="entry name" value="PQQA PEPTIDE CYCLASE"/>
    <property type="match status" value="1"/>
</dbReference>
<dbReference type="InterPro" id="IPR007197">
    <property type="entry name" value="rSAM"/>
</dbReference>
<evidence type="ECO:0000256" key="2">
    <source>
        <dbReference type="ARBA" id="ARBA00022485"/>
    </source>
</evidence>
<protein>
    <recommendedName>
        <fullName evidence="8">Radical SAM core domain-containing protein</fullName>
    </recommendedName>
</protein>
<dbReference type="CDD" id="cd01335">
    <property type="entry name" value="Radical_SAM"/>
    <property type="match status" value="1"/>
</dbReference>
<evidence type="ECO:0000313" key="10">
    <source>
        <dbReference type="Proteomes" id="UP000177187"/>
    </source>
</evidence>
<dbReference type="PROSITE" id="PS01305">
    <property type="entry name" value="MOAA_NIFB_PQQE"/>
    <property type="match status" value="1"/>
</dbReference>
<dbReference type="PROSITE" id="PS51918">
    <property type="entry name" value="RADICAL_SAM"/>
    <property type="match status" value="1"/>
</dbReference>
<feature type="domain" description="Radical SAM core" evidence="8">
    <location>
        <begin position="28"/>
        <end position="245"/>
    </location>
</feature>
<dbReference type="SFLD" id="SFLDG01067">
    <property type="entry name" value="SPASM/twitch_domain_containing"/>
    <property type="match status" value="1"/>
</dbReference>
<keyword evidence="2" id="KW-0004">4Fe-4S</keyword>
<dbReference type="InterPro" id="IPR058240">
    <property type="entry name" value="rSAM_sf"/>
</dbReference>
<keyword evidence="4" id="KW-0479">Metal-binding</keyword>
<proteinExistence type="predicted"/>
<dbReference type="Pfam" id="PF04055">
    <property type="entry name" value="Radical_SAM"/>
    <property type="match status" value="1"/>
</dbReference>
<comment type="caution">
    <text evidence="9">The sequence shown here is derived from an EMBL/GenBank/DDBJ whole genome shotgun (WGS) entry which is preliminary data.</text>
</comment>
<dbReference type="GO" id="GO:0051539">
    <property type="term" value="F:4 iron, 4 sulfur cluster binding"/>
    <property type="evidence" value="ECO:0007669"/>
    <property type="project" value="UniProtKB-KW"/>
</dbReference>
<dbReference type="STRING" id="1817816.A2Y64_04935"/>
<dbReference type="CDD" id="cd21109">
    <property type="entry name" value="SPASM"/>
    <property type="match status" value="1"/>
</dbReference>
<keyword evidence="7" id="KW-0411">Iron-sulfur</keyword>
<dbReference type="PANTHER" id="PTHR11228">
    <property type="entry name" value="RADICAL SAM DOMAIN PROTEIN"/>
    <property type="match status" value="1"/>
</dbReference>
<evidence type="ECO:0000256" key="4">
    <source>
        <dbReference type="ARBA" id="ARBA00022723"/>
    </source>
</evidence>
<evidence type="ECO:0000259" key="8">
    <source>
        <dbReference type="PROSITE" id="PS51918"/>
    </source>
</evidence>
<evidence type="ECO:0000256" key="3">
    <source>
        <dbReference type="ARBA" id="ARBA00022691"/>
    </source>
</evidence>
<dbReference type="InterPro" id="IPR000385">
    <property type="entry name" value="MoaA_NifB_PqqE_Fe-S-bd_CS"/>
</dbReference>
<dbReference type="EMBL" id="MFAF01000122">
    <property type="protein sequence ID" value="OGD72419.1"/>
    <property type="molecule type" value="Genomic_DNA"/>
</dbReference>
<dbReference type="SUPFAM" id="SSF102114">
    <property type="entry name" value="Radical SAM enzymes"/>
    <property type="match status" value="1"/>
</dbReference>
<evidence type="ECO:0000256" key="1">
    <source>
        <dbReference type="ARBA" id="ARBA00001966"/>
    </source>
</evidence>
<keyword evidence="5" id="KW-0560">Oxidoreductase</keyword>
<evidence type="ECO:0000256" key="7">
    <source>
        <dbReference type="ARBA" id="ARBA00023014"/>
    </source>
</evidence>
<feature type="non-terminal residue" evidence="9">
    <location>
        <position position="265"/>
    </location>
</feature>
<dbReference type="GO" id="GO:0046872">
    <property type="term" value="F:metal ion binding"/>
    <property type="evidence" value="ECO:0007669"/>
    <property type="project" value="UniProtKB-KW"/>
</dbReference>
<reference evidence="9 10" key="1">
    <citation type="journal article" date="2016" name="Nat. Commun.">
        <title>Thousands of microbial genomes shed light on interconnected biogeochemical processes in an aquifer system.</title>
        <authorList>
            <person name="Anantharaman K."/>
            <person name="Brown C.T."/>
            <person name="Hug L.A."/>
            <person name="Sharon I."/>
            <person name="Castelle C.J."/>
            <person name="Probst A.J."/>
            <person name="Thomas B.C."/>
            <person name="Singh A."/>
            <person name="Wilkins M.J."/>
            <person name="Karaoz U."/>
            <person name="Brodie E.L."/>
            <person name="Williams K.H."/>
            <person name="Hubbard S.S."/>
            <person name="Banfield J.F."/>
        </authorList>
    </citation>
    <scope>NUCLEOTIDE SEQUENCE [LARGE SCALE GENOMIC DNA]</scope>
</reference>
<keyword evidence="3" id="KW-0949">S-adenosyl-L-methionine</keyword>
<dbReference type="SMART" id="SM00729">
    <property type="entry name" value="Elp3"/>
    <property type="match status" value="1"/>
</dbReference>
<dbReference type="AlphaFoldDB" id="A0A1F5EYG1"/>
<name>A0A1F5EYG1_9BACT</name>
<dbReference type="InterPro" id="IPR013785">
    <property type="entry name" value="Aldolase_TIM"/>
</dbReference>
<dbReference type="InterPro" id="IPR006638">
    <property type="entry name" value="Elp3/MiaA/NifB-like_rSAM"/>
</dbReference>